<name>A0A086JEF5_TOXGO</name>
<protein>
    <recommendedName>
        <fullName evidence="3">PH domain-containing protein</fullName>
    </recommendedName>
</protein>
<dbReference type="OrthoDB" id="331563at2759"/>
<feature type="compositionally biased region" description="Low complexity" evidence="2">
    <location>
        <begin position="353"/>
        <end position="363"/>
    </location>
</feature>
<gene>
    <name evidence="4" type="ORF">TGP89_208340</name>
</gene>
<comment type="caution">
    <text evidence="4">The sequence shown here is derived from an EMBL/GenBank/DDBJ whole genome shotgun (WGS) entry which is preliminary data.</text>
</comment>
<evidence type="ECO:0000256" key="1">
    <source>
        <dbReference type="SAM" id="Coils"/>
    </source>
</evidence>
<dbReference type="VEuPathDB" id="ToxoDB:TGP89_208340"/>
<feature type="compositionally biased region" description="Polar residues" evidence="2">
    <location>
        <begin position="364"/>
        <end position="377"/>
    </location>
</feature>
<accession>A0A086JEF5</accession>
<feature type="region of interest" description="Disordered" evidence="2">
    <location>
        <begin position="1265"/>
        <end position="1285"/>
    </location>
</feature>
<feature type="region of interest" description="Disordered" evidence="2">
    <location>
        <begin position="119"/>
        <end position="188"/>
    </location>
</feature>
<evidence type="ECO:0000259" key="3">
    <source>
        <dbReference type="PROSITE" id="PS50003"/>
    </source>
</evidence>
<evidence type="ECO:0000313" key="5">
    <source>
        <dbReference type="Proteomes" id="UP000028828"/>
    </source>
</evidence>
<dbReference type="EMBL" id="AEYI02002047">
    <property type="protein sequence ID" value="KFG30523.1"/>
    <property type="molecule type" value="Genomic_DNA"/>
</dbReference>
<dbReference type="Proteomes" id="UP000028828">
    <property type="component" value="Unassembled WGS sequence"/>
</dbReference>
<reference evidence="4 5" key="1">
    <citation type="submission" date="2014-03" db="EMBL/GenBank/DDBJ databases">
        <authorList>
            <person name="Sibley D."/>
            <person name="Venepally P."/>
            <person name="Karamycheva S."/>
            <person name="Hadjithomas M."/>
            <person name="Khan A."/>
            <person name="Brunk B."/>
            <person name="Roos D."/>
            <person name="Caler E."/>
            <person name="Lorenzi H."/>
        </authorList>
    </citation>
    <scope>NUCLEOTIDE SEQUENCE [LARGE SCALE GENOMIC DNA]</scope>
    <source>
        <strain evidence="5">p89</strain>
    </source>
</reference>
<feature type="region of interest" description="Disordered" evidence="2">
    <location>
        <begin position="1"/>
        <end position="69"/>
    </location>
</feature>
<feature type="compositionally biased region" description="Basic and acidic residues" evidence="2">
    <location>
        <begin position="636"/>
        <end position="651"/>
    </location>
</feature>
<feature type="domain" description="PH" evidence="3">
    <location>
        <begin position="1100"/>
        <end position="1218"/>
    </location>
</feature>
<feature type="coiled-coil region" evidence="1">
    <location>
        <begin position="725"/>
        <end position="787"/>
    </location>
</feature>
<organism evidence="4 5">
    <name type="scientific">Toxoplasma gondii p89</name>
    <dbReference type="NCBI Taxonomy" id="943119"/>
    <lineage>
        <taxon>Eukaryota</taxon>
        <taxon>Sar</taxon>
        <taxon>Alveolata</taxon>
        <taxon>Apicomplexa</taxon>
        <taxon>Conoidasida</taxon>
        <taxon>Coccidia</taxon>
        <taxon>Eucoccidiorida</taxon>
        <taxon>Eimeriorina</taxon>
        <taxon>Sarcocystidae</taxon>
        <taxon>Toxoplasma</taxon>
    </lineage>
</organism>
<dbReference type="InterPro" id="IPR001849">
    <property type="entry name" value="PH_domain"/>
</dbReference>
<keyword evidence="1" id="KW-0175">Coiled coil</keyword>
<dbReference type="PROSITE" id="PS50003">
    <property type="entry name" value="PH_DOMAIN"/>
    <property type="match status" value="1"/>
</dbReference>
<feature type="compositionally biased region" description="Acidic residues" evidence="2">
    <location>
        <begin position="386"/>
        <end position="397"/>
    </location>
</feature>
<feature type="region of interest" description="Disordered" evidence="2">
    <location>
        <begin position="432"/>
        <end position="486"/>
    </location>
</feature>
<feature type="region of interest" description="Disordered" evidence="2">
    <location>
        <begin position="353"/>
        <end position="417"/>
    </location>
</feature>
<feature type="compositionally biased region" description="Low complexity" evidence="2">
    <location>
        <begin position="654"/>
        <end position="664"/>
    </location>
</feature>
<evidence type="ECO:0000313" key="4">
    <source>
        <dbReference type="EMBL" id="KFG30523.1"/>
    </source>
</evidence>
<proteinExistence type="predicted"/>
<sequence>MVGQATQPGARKQSVFLHAGTGTRSIENDACPPMITKGEEVAMEDSQVSTSARQAPNAPSVSQAVSMASGNRKNEVELLRTAILKSRATVASRWRGSACVPGSVTGAVKNSAEFPAQPFSGETVAGGSSARQRGNADAQVDSEKLETVSARKSQIVDSGKHDTPSRNSVLTSGGFAQEGEMPAAPAGNPEKGGWLAKGRALKAQMAAAKTTPQQPLVLKVAKRKANPPKANKAMLKRVAFPNQSKEGPRRVDAEREAPDPDVLSLRRLDTWRLLTKDLSASRTPSFLRSSSSDVIDNAEDLNLTGSNIFPFFSGSVSTSDASVALSERLRTVRDSDAGSAYMYQSLPAGGELSPSLSVSPFSSTAGPSRTSASSTNSRLKRQDVQTAEEIESGEPEAMEVKEEVAPEPAGESGEVPFANVAGYSGNLRLPSVLEESQEYSTSARLGSRGEERPDSPAPRPRSGAPKKQPKKKKLEPLPADGSVEPFVEERAAEEDFDREAMLDDFDIPSTATGLSPAVERLRQERVALARWVRRLRGTGTAMQQKHMRVEKYLKPHQDLPGLDIKLAANYPPAAFEPPLTEAVEARGDRMEEILMKDAQMPSAKVWQLEQTNRQRLKHLAQQRKHISILQRALRKSQRETRAAERKLRGDDETSSSSESSAPSPREAERLILQEQCESLMDRVKAETAHRESYQRAWFLEQRQKERVAEKYSVLQRRLKAAQTVTRMEQAKQEEKQENIDDLKARLGERIEVLRRVTGTSEQYEYELVRLQRRYEALASYLKESQEKASSFEEGLREARSSLEHETALLQIEKNKSLNLGERLRERENAMERMKIELRLEQDRVLSREQTIQELRDSLNENAQLLLQAKDELVAEHERAEEERRRHEQTLIQAKTLQSNLLEAQQTIDTLMSEKAFADQQEAALKHLHENFLLLLESSQKQSDVLEETVEAMAKKKHKATQLLQRAVEEIQSGIHRKSVEEERLKADLAAAKARLSGAVEELEAERATQVETMNRAQDKYMEDHASYQKTCEAMRGEIEEQKARLEALTADLQEAKRRRDELEKWGEKMKEKNEALERRVVSSFSAQGRSGRGSMVRLVKRLQQGATMERANVGKKKVGKNFIKLTKDMQIVWTMETKDKLAGFYKQKAIRLQHIVGIDYGTASAACRSRMAAASKRKEEILPWRCFEIRTLSTSYLFTAQSDDIAATWVVCLGRLVSQWSDAPNIKTHREVCVRRVKMKLQRYCQEKRITPRKMWLDAIARASGQPVSDQPRRARRAVAEKKGK</sequence>
<dbReference type="InterPro" id="IPR011993">
    <property type="entry name" value="PH-like_dom_sf"/>
</dbReference>
<feature type="region of interest" description="Disordered" evidence="2">
    <location>
        <begin position="630"/>
        <end position="667"/>
    </location>
</feature>
<evidence type="ECO:0000256" key="2">
    <source>
        <dbReference type="SAM" id="MobiDB-lite"/>
    </source>
</evidence>
<feature type="coiled-coil region" evidence="1">
    <location>
        <begin position="823"/>
        <end position="1079"/>
    </location>
</feature>
<dbReference type="Gene3D" id="2.30.29.30">
    <property type="entry name" value="Pleckstrin-homology domain (PH domain)/Phosphotyrosine-binding domain (PTB)"/>
    <property type="match status" value="1"/>
</dbReference>
<dbReference type="SUPFAM" id="SSF50729">
    <property type="entry name" value="PH domain-like"/>
    <property type="match status" value="1"/>
</dbReference>
<feature type="compositionally biased region" description="Polar residues" evidence="2">
    <location>
        <begin position="46"/>
        <end position="69"/>
    </location>
</feature>